<dbReference type="InterPro" id="IPR012132">
    <property type="entry name" value="GMC_OxRdtase"/>
</dbReference>
<accession>A0A8J6XHU0</accession>
<dbReference type="EMBL" id="JACXAE010000048">
    <property type="protein sequence ID" value="MBD2772947.1"/>
    <property type="molecule type" value="Genomic_DNA"/>
</dbReference>
<dbReference type="Gene3D" id="3.30.560.10">
    <property type="entry name" value="Glucose Oxidase, domain 3"/>
    <property type="match status" value="1"/>
</dbReference>
<dbReference type="RefSeq" id="WP_190828136.1">
    <property type="nucleotide sequence ID" value="NZ_CAWPPI010000048.1"/>
</dbReference>
<gene>
    <name evidence="2" type="ORF">ICL16_12905</name>
</gene>
<dbReference type="Proteomes" id="UP000629098">
    <property type="component" value="Unassembled WGS sequence"/>
</dbReference>
<organism evidence="2 3">
    <name type="scientific">Iningainema tapete BLCC-T55</name>
    <dbReference type="NCBI Taxonomy" id="2748662"/>
    <lineage>
        <taxon>Bacteria</taxon>
        <taxon>Bacillati</taxon>
        <taxon>Cyanobacteriota</taxon>
        <taxon>Cyanophyceae</taxon>
        <taxon>Nostocales</taxon>
        <taxon>Scytonemataceae</taxon>
        <taxon>Iningainema tapete</taxon>
    </lineage>
</organism>
<keyword evidence="3" id="KW-1185">Reference proteome</keyword>
<dbReference type="Pfam" id="PF05199">
    <property type="entry name" value="GMC_oxred_C"/>
    <property type="match status" value="1"/>
</dbReference>
<dbReference type="PANTHER" id="PTHR11552">
    <property type="entry name" value="GLUCOSE-METHANOL-CHOLINE GMC OXIDOREDUCTASE"/>
    <property type="match status" value="1"/>
</dbReference>
<protein>
    <submittedName>
        <fullName evidence="2">GMC family oxidoreductase</fullName>
    </submittedName>
</protein>
<evidence type="ECO:0000259" key="1">
    <source>
        <dbReference type="Pfam" id="PF05199"/>
    </source>
</evidence>
<dbReference type="GO" id="GO:0050660">
    <property type="term" value="F:flavin adenine dinucleotide binding"/>
    <property type="evidence" value="ECO:0007669"/>
    <property type="project" value="InterPro"/>
</dbReference>
<dbReference type="GO" id="GO:0016614">
    <property type="term" value="F:oxidoreductase activity, acting on CH-OH group of donors"/>
    <property type="evidence" value="ECO:0007669"/>
    <property type="project" value="InterPro"/>
</dbReference>
<evidence type="ECO:0000313" key="3">
    <source>
        <dbReference type="Proteomes" id="UP000629098"/>
    </source>
</evidence>
<sequence length="168" mass="18222">MANCVVRQPRGKMVGGTSNMNAMAAVPGVGQNLHDHVLLSVVFDLAKPVPFPRPISTPVGLFCKSNPGWLTPDLELIWMPTTFEISKSDESDGLMIVLALQRPLSRGSIRLASANPLDATLVDPNYFAAQSDLDRLVQGVRIARQVFASSAIAPLPKERSHSWNYGTN</sequence>
<reference evidence="2" key="1">
    <citation type="submission" date="2020-09" db="EMBL/GenBank/DDBJ databases">
        <title>Iningainema tapete sp. nov. (Scytonemataceae, Cyanobacteria) from greenhouses in central Florida (USA) produces two types of nodularin with biosynthetic potential for microcystin-LR and anabaenopeptins.</title>
        <authorList>
            <person name="Berthold D.E."/>
            <person name="Lefler F.W."/>
            <person name="Huang I.-S."/>
            <person name="Abdulla H."/>
            <person name="Zimba P.V."/>
            <person name="Laughinghouse H.D. IV."/>
        </authorList>
    </citation>
    <scope>NUCLEOTIDE SEQUENCE</scope>
    <source>
        <strain evidence="2">BLCCT55</strain>
    </source>
</reference>
<dbReference type="SUPFAM" id="SSF54373">
    <property type="entry name" value="FAD-linked reductases, C-terminal domain"/>
    <property type="match status" value="1"/>
</dbReference>
<dbReference type="InterPro" id="IPR007867">
    <property type="entry name" value="GMC_OxRtase_C"/>
</dbReference>
<feature type="domain" description="Glucose-methanol-choline oxidoreductase C-terminal" evidence="1">
    <location>
        <begin position="103"/>
        <end position="159"/>
    </location>
</feature>
<dbReference type="AlphaFoldDB" id="A0A8J6XHU0"/>
<evidence type="ECO:0000313" key="2">
    <source>
        <dbReference type="EMBL" id="MBD2772947.1"/>
    </source>
</evidence>
<name>A0A8J6XHU0_9CYAN</name>
<proteinExistence type="predicted"/>
<comment type="caution">
    <text evidence="2">The sequence shown here is derived from an EMBL/GenBank/DDBJ whole genome shotgun (WGS) entry which is preliminary data.</text>
</comment>
<dbReference type="PANTHER" id="PTHR11552:SF147">
    <property type="entry name" value="CHOLINE DEHYDROGENASE, MITOCHONDRIAL"/>
    <property type="match status" value="1"/>
</dbReference>